<dbReference type="SUPFAM" id="SSF53254">
    <property type="entry name" value="Phosphoglycerate mutase-like"/>
    <property type="match status" value="1"/>
</dbReference>
<dbReference type="CDD" id="cd07067">
    <property type="entry name" value="HP_PGM_like"/>
    <property type="match status" value="1"/>
</dbReference>
<dbReference type="InterPro" id="IPR013078">
    <property type="entry name" value="His_Pase_superF_clade-1"/>
</dbReference>
<dbReference type="InterPro" id="IPR029033">
    <property type="entry name" value="His_PPase_superfam"/>
</dbReference>
<evidence type="ECO:0000313" key="1">
    <source>
        <dbReference type="EMBL" id="SMO35050.1"/>
    </source>
</evidence>
<evidence type="ECO:0000313" key="2">
    <source>
        <dbReference type="Proteomes" id="UP000317557"/>
    </source>
</evidence>
<dbReference type="Pfam" id="PF00300">
    <property type="entry name" value="His_Phos_1"/>
    <property type="match status" value="1"/>
</dbReference>
<keyword evidence="2" id="KW-1185">Reference proteome</keyword>
<protein>
    <submittedName>
        <fullName evidence="1">Histidine phosphatase superfamily (Branch 1)</fullName>
    </submittedName>
</protein>
<dbReference type="Proteomes" id="UP000317557">
    <property type="component" value="Unassembled WGS sequence"/>
</dbReference>
<proteinExistence type="predicted"/>
<gene>
    <name evidence="1" type="ORF">SAMN06265219_101197</name>
</gene>
<dbReference type="Gene3D" id="3.40.50.1240">
    <property type="entry name" value="Phosphoglycerate mutase-like"/>
    <property type="match status" value="1"/>
</dbReference>
<accession>A0A521AK70</accession>
<dbReference type="EMBL" id="FXTP01000001">
    <property type="protein sequence ID" value="SMO35050.1"/>
    <property type="molecule type" value="Genomic_DNA"/>
</dbReference>
<sequence>MQLRFTYYLKLLGLGCDIRPGNNHPKKKKMRPRLFKTLPILLFLVTFLAFEAVAQTPDSTAVEDQQEATTTTLIFVRHAEKMDDGTDNPSLNGQGKDRADRLAQLLHQQYKIDAIYSTGYNRTLETATPTAEVFGLDVQEYGLDDPKGLIASIVKEYKGRTVLIVGHSNTTPYLVNIASGRDDFKQLDEKTYGKLFVVESRELYKGKVTESNY</sequence>
<dbReference type="AlphaFoldDB" id="A0A521AK70"/>
<name>A0A521AK70_9BACT</name>
<organism evidence="1 2">
    <name type="scientific">Gracilimonas mengyeensis</name>
    <dbReference type="NCBI Taxonomy" id="1302730"/>
    <lineage>
        <taxon>Bacteria</taxon>
        <taxon>Pseudomonadati</taxon>
        <taxon>Balneolota</taxon>
        <taxon>Balneolia</taxon>
        <taxon>Balneolales</taxon>
        <taxon>Balneolaceae</taxon>
        <taxon>Gracilimonas</taxon>
    </lineage>
</organism>
<reference evidence="1 2" key="1">
    <citation type="submission" date="2017-05" db="EMBL/GenBank/DDBJ databases">
        <authorList>
            <person name="Varghese N."/>
            <person name="Submissions S."/>
        </authorList>
    </citation>
    <scope>NUCLEOTIDE SEQUENCE [LARGE SCALE GENOMIC DNA]</scope>
    <source>
        <strain evidence="1 2">DSM 21985</strain>
    </source>
</reference>